<protein>
    <submittedName>
        <fullName evidence="3">Ferric iron reductase protein FhuF, involved in iron transport</fullName>
    </submittedName>
</protein>
<dbReference type="GO" id="GO:0051537">
    <property type="term" value="F:2 iron, 2 sulfur cluster binding"/>
    <property type="evidence" value="ECO:0007669"/>
    <property type="project" value="InterPro"/>
</dbReference>
<proteinExistence type="predicted"/>
<dbReference type="Pfam" id="PF11575">
    <property type="entry name" value="FhuF_C"/>
    <property type="match status" value="1"/>
</dbReference>
<organism evidence="3 4">
    <name type="scientific">Marinomonas polaris DSM 16579</name>
    <dbReference type="NCBI Taxonomy" id="1122206"/>
    <lineage>
        <taxon>Bacteria</taxon>
        <taxon>Pseudomonadati</taxon>
        <taxon>Pseudomonadota</taxon>
        <taxon>Gammaproteobacteria</taxon>
        <taxon>Oceanospirillales</taxon>
        <taxon>Oceanospirillaceae</taxon>
        <taxon>Marinomonas</taxon>
    </lineage>
</organism>
<dbReference type="InterPro" id="IPR024726">
    <property type="entry name" value="FhuF_C"/>
</dbReference>
<evidence type="ECO:0000313" key="4">
    <source>
        <dbReference type="Proteomes" id="UP000184517"/>
    </source>
</evidence>
<dbReference type="Proteomes" id="UP000184517">
    <property type="component" value="Unassembled WGS sequence"/>
</dbReference>
<name>A0A1M4Y817_9GAMM</name>
<feature type="domain" description="Aerobactin siderophore biosynthesis IucA/IucC-like C-terminal" evidence="1">
    <location>
        <begin position="69"/>
        <end position="224"/>
    </location>
</feature>
<accession>A0A1M4Y817</accession>
<dbReference type="OrthoDB" id="5870636at2"/>
<dbReference type="GO" id="GO:0003824">
    <property type="term" value="F:catalytic activity"/>
    <property type="evidence" value="ECO:0007669"/>
    <property type="project" value="UniProtKB-ARBA"/>
</dbReference>
<evidence type="ECO:0000259" key="1">
    <source>
        <dbReference type="Pfam" id="PF06276"/>
    </source>
</evidence>
<dbReference type="AlphaFoldDB" id="A0A1M4Y817"/>
<feature type="domain" description="Ferric siderophore reductase C-terminal" evidence="2">
    <location>
        <begin position="236"/>
        <end position="257"/>
    </location>
</feature>
<evidence type="ECO:0000313" key="3">
    <source>
        <dbReference type="EMBL" id="SHF01954.1"/>
    </source>
</evidence>
<sequence>MFKQAPKQVLLPEEWDVLAAFGLKPYQQDEPLAIDSSKLLDDALCLETLQKIMPELGAPNLKVTASLVIKRVAFLTLAPVLYAMSGFDKGLDASIENSVFEYPLESKMWLSKMPLKTTAVSVWKDSDKEDRNAWRKEILNKAFSGHLTLLVEQFYRLTKVSRRILWENVAVRVFSIYEQRILVSVAEEMRSKAQADYAYLLDKSTTALFGLNENPLTVFYREKQLTAISENPIRVRRTCCFYYQATEPPVYCGSCPLPLKKANSSLKK</sequence>
<dbReference type="RefSeq" id="WP_072838783.1">
    <property type="nucleotide sequence ID" value="NZ_FQVF01000005.1"/>
</dbReference>
<gene>
    <name evidence="3" type="ORF">SAMN02745753_01153</name>
</gene>
<dbReference type="EMBL" id="FQVF01000005">
    <property type="protein sequence ID" value="SHF01954.1"/>
    <property type="molecule type" value="Genomic_DNA"/>
</dbReference>
<reference evidence="4" key="1">
    <citation type="submission" date="2016-11" db="EMBL/GenBank/DDBJ databases">
        <authorList>
            <person name="Varghese N."/>
            <person name="Submissions S."/>
        </authorList>
    </citation>
    <scope>NUCLEOTIDE SEQUENCE [LARGE SCALE GENOMIC DNA]</scope>
    <source>
        <strain evidence="4">DSM 16579</strain>
    </source>
</reference>
<dbReference type="InterPro" id="IPR022770">
    <property type="entry name" value="IucA/IucC-like_C"/>
</dbReference>
<dbReference type="Pfam" id="PF06276">
    <property type="entry name" value="FhuF"/>
    <property type="match status" value="1"/>
</dbReference>
<evidence type="ECO:0000259" key="2">
    <source>
        <dbReference type="Pfam" id="PF11575"/>
    </source>
</evidence>
<keyword evidence="4" id="KW-1185">Reference proteome</keyword>
<dbReference type="STRING" id="1122206.SAMN02745753_01153"/>